<dbReference type="PANTHER" id="PTHR30032:SF4">
    <property type="entry name" value="AMIDASE ENHANCER"/>
    <property type="match status" value="1"/>
</dbReference>
<evidence type="ECO:0000256" key="1">
    <source>
        <dbReference type="SAM" id="SignalP"/>
    </source>
</evidence>
<dbReference type="PANTHER" id="PTHR30032">
    <property type="entry name" value="N-ACETYLMURAMOYL-L-ALANINE AMIDASE-RELATED"/>
    <property type="match status" value="1"/>
</dbReference>
<dbReference type="RefSeq" id="WP_187013653.1">
    <property type="nucleotide sequence ID" value="NZ_JACOQI010000002.1"/>
</dbReference>
<reference evidence="3" key="1">
    <citation type="submission" date="2020-08" db="EMBL/GenBank/DDBJ databases">
        <title>Genome public.</title>
        <authorList>
            <person name="Liu C."/>
            <person name="Sun Q."/>
        </authorList>
    </citation>
    <scope>NUCLEOTIDE SEQUENCE</scope>
    <source>
        <strain evidence="3">BX15</strain>
    </source>
</reference>
<feature type="domain" description="Sporulation stage II protein D amidase enhancer LytB N-terminal" evidence="2">
    <location>
        <begin position="137"/>
        <end position="225"/>
    </location>
</feature>
<organism evidence="3 4">
    <name type="scientific">Dysosmobacter segnis</name>
    <dbReference type="NCBI Taxonomy" id="2763042"/>
    <lineage>
        <taxon>Bacteria</taxon>
        <taxon>Bacillati</taxon>
        <taxon>Bacillota</taxon>
        <taxon>Clostridia</taxon>
        <taxon>Eubacteriales</taxon>
        <taxon>Oscillospiraceae</taxon>
        <taxon>Dysosmobacter</taxon>
    </lineage>
</organism>
<evidence type="ECO:0000313" key="3">
    <source>
        <dbReference type="EMBL" id="MBC5769270.1"/>
    </source>
</evidence>
<protein>
    <submittedName>
        <fullName evidence="3">SpoIID/LytB domain-containing protein</fullName>
    </submittedName>
</protein>
<evidence type="ECO:0000313" key="4">
    <source>
        <dbReference type="Proteomes" id="UP000620327"/>
    </source>
</evidence>
<name>A0A923MFT8_9FIRM</name>
<feature type="signal peptide" evidence="1">
    <location>
        <begin position="1"/>
        <end position="24"/>
    </location>
</feature>
<dbReference type="NCBIfam" id="TIGR02669">
    <property type="entry name" value="SpoIID_LytB"/>
    <property type="match status" value="1"/>
</dbReference>
<dbReference type="AlphaFoldDB" id="A0A923MFT8"/>
<proteinExistence type="predicted"/>
<sequence length="458" mass="49620">MKKRVLSFLFIITLFSLTAVSASAVVNDTLKVGIRWGDTALEAANLENAAGSGYEFGYYDEDREFVYLDETDETTITMQASGSGNGVTVTETRSGEVLFQFRDNGYCLGIRPMGRHTETWCKGYKYPGGFEYRPNADGTLTVINVVDIEDYVKGVVPYEMDKDWPLAALEAQAVCARTYAVKTRHPSLGFDVCAGTDCQVYYGRNRATDMTDAAVDNTAGEMIYYGGKPADTVVYCASNGGATEDAANVWSSIPYLVGKKDPYEAKTNIPNYNWTVTYTADELTWILEQKGYSIGTVKNVYVAEFTPMGNVSKVTFEGSRDSVTVKGETCRTIFYSSTYNKSVKSQRFTINGAGASSGGIYINDSNTVIRSLEGISVLSGGGKTVRLDGSASVLSASGISTVGEGQTPAFSKDGTFTITGSGSGHNLGMSQYGAKAMAELGYTYDEILKFYYTDITIK</sequence>
<dbReference type="EMBL" id="JACOQI010000002">
    <property type="protein sequence ID" value="MBC5769270.1"/>
    <property type="molecule type" value="Genomic_DNA"/>
</dbReference>
<gene>
    <name evidence="3" type="ORF">H8Z83_02780</name>
</gene>
<dbReference type="Proteomes" id="UP000620327">
    <property type="component" value="Unassembled WGS sequence"/>
</dbReference>
<evidence type="ECO:0000259" key="2">
    <source>
        <dbReference type="Pfam" id="PF08486"/>
    </source>
</evidence>
<dbReference type="InterPro" id="IPR051922">
    <property type="entry name" value="Bact_Sporulation_Assoc"/>
</dbReference>
<dbReference type="GO" id="GO:0030288">
    <property type="term" value="C:outer membrane-bounded periplasmic space"/>
    <property type="evidence" value="ECO:0007669"/>
    <property type="project" value="TreeGrafter"/>
</dbReference>
<keyword evidence="4" id="KW-1185">Reference proteome</keyword>
<accession>A0A923MFT8</accession>
<feature type="chain" id="PRO_5038025101" evidence="1">
    <location>
        <begin position="25"/>
        <end position="458"/>
    </location>
</feature>
<comment type="caution">
    <text evidence="3">The sequence shown here is derived from an EMBL/GenBank/DDBJ whole genome shotgun (WGS) entry which is preliminary data.</text>
</comment>
<dbReference type="GO" id="GO:0030435">
    <property type="term" value="P:sporulation resulting in formation of a cellular spore"/>
    <property type="evidence" value="ECO:0007669"/>
    <property type="project" value="InterPro"/>
</dbReference>
<dbReference type="Pfam" id="PF08486">
    <property type="entry name" value="SpoIID"/>
    <property type="match status" value="1"/>
</dbReference>
<keyword evidence="1" id="KW-0732">Signal</keyword>
<dbReference type="InterPro" id="IPR013486">
    <property type="entry name" value="SpoIID/LytB"/>
</dbReference>
<dbReference type="InterPro" id="IPR013693">
    <property type="entry name" value="SpoIID/LytB_N"/>
</dbReference>